<comment type="subunit">
    <text evidence="17">Forms a heterotetramer with UvrB during the search for lesions.</text>
</comment>
<proteinExistence type="inferred from homology"/>
<evidence type="ECO:0000256" key="17">
    <source>
        <dbReference type="HAMAP-Rule" id="MF_00205"/>
    </source>
</evidence>
<dbReference type="GO" id="GO:0016887">
    <property type="term" value="F:ATP hydrolysis activity"/>
    <property type="evidence" value="ECO:0007669"/>
    <property type="project" value="InterPro"/>
</dbReference>
<dbReference type="InterPro" id="IPR041102">
    <property type="entry name" value="UvrA_inter"/>
</dbReference>
<keyword evidence="17" id="KW-0742">SOS response</keyword>
<dbReference type="GO" id="GO:0008270">
    <property type="term" value="F:zinc ion binding"/>
    <property type="evidence" value="ECO:0007669"/>
    <property type="project" value="UniProtKB-UniRule"/>
</dbReference>
<evidence type="ECO:0000256" key="1">
    <source>
        <dbReference type="ARBA" id="ARBA00004496"/>
    </source>
</evidence>
<dbReference type="InterPro" id="IPR027417">
    <property type="entry name" value="P-loop_NTPase"/>
</dbReference>
<dbReference type="EMBL" id="CP003155">
    <property type="protein sequence ID" value="AEV28210.1"/>
    <property type="molecule type" value="Genomic_DNA"/>
</dbReference>
<dbReference type="OrthoDB" id="9809851at2"/>
<keyword evidence="11 17" id="KW-0267">Excision nuclease</keyword>
<feature type="domain" description="ABC transporter" evidence="18">
    <location>
        <begin position="608"/>
        <end position="937"/>
    </location>
</feature>
<evidence type="ECO:0000256" key="5">
    <source>
        <dbReference type="ARBA" id="ARBA00022741"/>
    </source>
</evidence>
<dbReference type="InterPro" id="IPR013815">
    <property type="entry name" value="ATP_grasp_subdomain_1"/>
</dbReference>
<dbReference type="InterPro" id="IPR004602">
    <property type="entry name" value="UvrA"/>
</dbReference>
<name>G8QVH7_SPHPG</name>
<dbReference type="Gene3D" id="1.10.8.280">
    <property type="entry name" value="ABC transporter ATPase domain-like"/>
    <property type="match status" value="1"/>
</dbReference>
<accession>G8QVH7</accession>
<keyword evidence="6 17" id="KW-0227">DNA damage</keyword>
<dbReference type="GO" id="GO:0005737">
    <property type="term" value="C:cytoplasm"/>
    <property type="evidence" value="ECO:0007669"/>
    <property type="project" value="UniProtKB-SubCell"/>
</dbReference>
<dbReference type="Pfam" id="PF17755">
    <property type="entry name" value="UvrA_DNA-bind"/>
    <property type="match status" value="1"/>
</dbReference>
<comment type="similarity">
    <text evidence="14 17">Belongs to the ABC transporter superfamily. UvrA family.</text>
</comment>
<keyword evidence="2 17" id="KW-0963">Cytoplasm</keyword>
<dbReference type="AlphaFoldDB" id="G8QVH7"/>
<gene>
    <name evidence="17" type="primary">uvrA</name>
    <name evidence="19" type="ordered locus">SpiGrapes_0352</name>
</gene>
<evidence type="ECO:0000256" key="13">
    <source>
        <dbReference type="ARBA" id="ARBA00023204"/>
    </source>
</evidence>
<evidence type="ECO:0000256" key="11">
    <source>
        <dbReference type="ARBA" id="ARBA00022881"/>
    </source>
</evidence>
<feature type="binding site" evidence="17">
    <location>
        <begin position="32"/>
        <end position="39"/>
    </location>
    <ligand>
        <name>ATP</name>
        <dbReference type="ChEBI" id="CHEBI:30616"/>
    </ligand>
</feature>
<keyword evidence="20" id="KW-1185">Reference proteome</keyword>
<evidence type="ECO:0000256" key="8">
    <source>
        <dbReference type="ARBA" id="ARBA00022771"/>
    </source>
</evidence>
<dbReference type="HAMAP" id="MF_00205">
    <property type="entry name" value="UvrA"/>
    <property type="match status" value="1"/>
</dbReference>
<evidence type="ECO:0000256" key="2">
    <source>
        <dbReference type="ARBA" id="ARBA00022490"/>
    </source>
</evidence>
<dbReference type="InterPro" id="IPR041552">
    <property type="entry name" value="UvrA_DNA-bd"/>
</dbReference>
<evidence type="ECO:0000256" key="14">
    <source>
        <dbReference type="ARBA" id="ARBA00038000"/>
    </source>
</evidence>
<evidence type="ECO:0000259" key="18">
    <source>
        <dbReference type="PROSITE" id="PS50893"/>
    </source>
</evidence>
<dbReference type="Pfam" id="PF17760">
    <property type="entry name" value="UvrA_inter"/>
    <property type="match status" value="1"/>
</dbReference>
<dbReference type="PROSITE" id="PS00211">
    <property type="entry name" value="ABC_TRANSPORTER_1"/>
    <property type="match status" value="2"/>
</dbReference>
<feature type="domain" description="ABC transporter" evidence="18">
    <location>
        <begin position="295"/>
        <end position="595"/>
    </location>
</feature>
<dbReference type="Proteomes" id="UP000005632">
    <property type="component" value="Chromosome"/>
</dbReference>
<keyword evidence="3 17" id="KW-0479">Metal-binding</keyword>
<evidence type="ECO:0000256" key="3">
    <source>
        <dbReference type="ARBA" id="ARBA00022723"/>
    </source>
</evidence>
<dbReference type="PANTHER" id="PTHR43152">
    <property type="entry name" value="UVRABC SYSTEM PROTEIN A"/>
    <property type="match status" value="1"/>
</dbReference>
<evidence type="ECO:0000313" key="20">
    <source>
        <dbReference type="Proteomes" id="UP000005632"/>
    </source>
</evidence>
<reference evidence="19 20" key="1">
    <citation type="submission" date="2011-11" db="EMBL/GenBank/DDBJ databases">
        <title>Complete sequence of Spirochaeta sp. grapes.</title>
        <authorList>
            <consortium name="US DOE Joint Genome Institute"/>
            <person name="Lucas S."/>
            <person name="Han J."/>
            <person name="Lapidus A."/>
            <person name="Cheng J.-F."/>
            <person name="Goodwin L."/>
            <person name="Pitluck S."/>
            <person name="Peters L."/>
            <person name="Ovchinnikova G."/>
            <person name="Munk A.C."/>
            <person name="Detter J.C."/>
            <person name="Han C."/>
            <person name="Tapia R."/>
            <person name="Land M."/>
            <person name="Hauser L."/>
            <person name="Kyrpides N."/>
            <person name="Ivanova N."/>
            <person name="Pagani I."/>
            <person name="Ritalahtilisa K."/>
            <person name="Loeffler F."/>
            <person name="Woyke T."/>
        </authorList>
    </citation>
    <scope>NUCLEOTIDE SEQUENCE [LARGE SCALE GENOMIC DNA]</scope>
    <source>
        <strain evidence="20">ATCC BAA-1885 / DSM 22778 / Grapes</strain>
    </source>
</reference>
<dbReference type="GO" id="GO:0009380">
    <property type="term" value="C:excinuclease repair complex"/>
    <property type="evidence" value="ECO:0007669"/>
    <property type="project" value="InterPro"/>
</dbReference>
<feature type="zinc finger region" description="C4-type" evidence="17">
    <location>
        <begin position="740"/>
        <end position="766"/>
    </location>
</feature>
<evidence type="ECO:0000313" key="19">
    <source>
        <dbReference type="EMBL" id="AEV28210.1"/>
    </source>
</evidence>
<keyword evidence="5 17" id="KW-0547">Nucleotide-binding</keyword>
<dbReference type="eggNOG" id="COG0178">
    <property type="taxonomic scope" value="Bacteria"/>
</dbReference>
<evidence type="ECO:0000256" key="9">
    <source>
        <dbReference type="ARBA" id="ARBA00022833"/>
    </source>
</evidence>
<feature type="binding site" evidence="17">
    <location>
        <begin position="641"/>
        <end position="648"/>
    </location>
    <ligand>
        <name>ATP</name>
        <dbReference type="ChEBI" id="CHEBI:30616"/>
    </ligand>
</feature>
<comment type="subcellular location">
    <subcellularLocation>
        <location evidence="1 17">Cytoplasm</location>
    </subcellularLocation>
</comment>
<evidence type="ECO:0000256" key="12">
    <source>
        <dbReference type="ARBA" id="ARBA00023125"/>
    </source>
</evidence>
<feature type="zinc finger region" description="C4-type" evidence="17">
    <location>
        <begin position="255"/>
        <end position="282"/>
    </location>
</feature>
<keyword evidence="9 17" id="KW-0862">Zinc</keyword>
<keyword evidence="10 17" id="KW-0067">ATP-binding</keyword>
<evidence type="ECO:0000256" key="15">
    <source>
        <dbReference type="ARBA" id="ARBA00039316"/>
    </source>
</evidence>
<dbReference type="NCBIfam" id="TIGR00630">
    <property type="entry name" value="uvra"/>
    <property type="match status" value="1"/>
</dbReference>
<keyword evidence="13 17" id="KW-0234">DNA repair</keyword>
<dbReference type="KEGG" id="sgp:SpiGrapes_0352"/>
<dbReference type="FunFam" id="1.20.1580.10:FF:000002">
    <property type="entry name" value="UvrABC system protein A"/>
    <property type="match status" value="1"/>
</dbReference>
<dbReference type="GO" id="GO:0003677">
    <property type="term" value="F:DNA binding"/>
    <property type="evidence" value="ECO:0007669"/>
    <property type="project" value="UniProtKB-UniRule"/>
</dbReference>
<evidence type="ECO:0000256" key="10">
    <source>
        <dbReference type="ARBA" id="ARBA00022840"/>
    </source>
</evidence>
<sequence length="944" mass="105032">MQNKLIIKGAREHNLKNIDIELEKDKLIVITGLSGSGKSSLAFDTIFAEGQRRYVESLSAYARQFLDRMDKPDVDYMEGLSPAIAIEQKSTHKNPRSTMGTITEIYDYYRLLWARIGIPHCPHCGREISEMTIDQIIDAIFKAKEDSKILVSAPVAIGKKGEFKKVFEDAKTSGFQRVKVDGKMLDLEEPILLDKQQKHSIDIVVDRLILRPDVRQRLASSIETCNEMTNGLVKITFIGDDSSEFEEIYSERNSCSHCGITLPELEPRLFSFNNPFGACPDCNGLGVKTEFDPDLIIPDYGKSFNEGAIATQNPEAEWSKVQFLALAKRYGFTLDTPFNKLDATVIKAILYGTKERLPMEYNNEKNRQQYKIEKPYPGIIPDLQRRYYETNSMQIRMWMNNFQTSHTCATCKGERLKIEALAVTVNGMSIMDATRLSVKKSIEFFQSIELTENQKIITMQVLKEIRARLQFLSNVGLNYLTLDRSSSTLSGGEAQRIRLATQIGSALSGVLYVLDEPSIGLHQRDNQKLIDTLKNLRDLGNTVLVVEHDEATIREADYVVDLGPGAGTQGGYIIAQGTPEEIEKNPSSITGQFLSRKLTIAIPRERRKGNGNCIRIEGACKNNLKHIDVDIPLGKMVVFTGVSGSGKSSLLNEVLLPAVKRELNKKAPDFEGYSSIKGVEFIDKVINIDQSAIGRTPRSNPATYVGVFTAIRDLFASLPESKARGYKSGRFSFNVSGGRCENCKGDGTLKIEMNFLPDVYVTCDVCHGKRFNQETLAVRYKGKNIADVLNMTMSEAAEFFSAIPSIKRKLDTLISVGLDYIKLGQSALTLSGGEAQRVKLSLELSKYGTGKTLYVLDEPTTGLHFADVKKLMEVINRLVDSGNTVLLIEHNLDVIKQADYLIDLGPEGGDGGGMVVSTGTPEQVSLCKESFTGYYLAQMLHETQ</sequence>
<evidence type="ECO:0000256" key="7">
    <source>
        <dbReference type="ARBA" id="ARBA00022769"/>
    </source>
</evidence>
<keyword evidence="8 17" id="KW-0863">Zinc-finger</keyword>
<evidence type="ECO:0000256" key="16">
    <source>
        <dbReference type="ARBA" id="ARBA00042156"/>
    </source>
</evidence>
<dbReference type="RefSeq" id="WP_014269059.1">
    <property type="nucleotide sequence ID" value="NC_016633.1"/>
</dbReference>
<dbReference type="Gene3D" id="3.40.50.300">
    <property type="entry name" value="P-loop containing nucleotide triphosphate hydrolases"/>
    <property type="match status" value="2"/>
</dbReference>
<dbReference type="HOGENOM" id="CLU_001370_0_2_12"/>
<dbReference type="GO" id="GO:0009381">
    <property type="term" value="F:excinuclease ABC activity"/>
    <property type="evidence" value="ECO:0007669"/>
    <property type="project" value="UniProtKB-UniRule"/>
</dbReference>
<dbReference type="STRING" id="158190.SpiGrapes_0352"/>
<keyword evidence="4 17" id="KW-0677">Repeat</keyword>
<dbReference type="InterPro" id="IPR017871">
    <property type="entry name" value="ABC_transporter-like_CS"/>
</dbReference>
<evidence type="ECO:0000256" key="4">
    <source>
        <dbReference type="ARBA" id="ARBA00022737"/>
    </source>
</evidence>
<dbReference type="GO" id="GO:0005524">
    <property type="term" value="F:ATP binding"/>
    <property type="evidence" value="ECO:0007669"/>
    <property type="project" value="UniProtKB-UniRule"/>
</dbReference>
<keyword evidence="12 17" id="KW-0238">DNA-binding</keyword>
<dbReference type="GO" id="GO:0006289">
    <property type="term" value="P:nucleotide-excision repair"/>
    <property type="evidence" value="ECO:0007669"/>
    <property type="project" value="UniProtKB-UniRule"/>
</dbReference>
<dbReference type="SUPFAM" id="SSF52540">
    <property type="entry name" value="P-loop containing nucleoside triphosphate hydrolases"/>
    <property type="match status" value="2"/>
</dbReference>
<dbReference type="PROSITE" id="PS50893">
    <property type="entry name" value="ABC_TRANSPORTER_2"/>
    <property type="match status" value="2"/>
</dbReference>
<dbReference type="NCBIfam" id="NF001503">
    <property type="entry name" value="PRK00349.1"/>
    <property type="match status" value="1"/>
</dbReference>
<comment type="function">
    <text evidence="17">The UvrABC repair system catalyzes the recognition and processing of DNA lesions. UvrA is an ATPase and a DNA-binding protein. A damage recognition complex composed of 2 UvrA and 2 UvrB subunits scans DNA for abnormalities. When the presence of a lesion has been verified by UvrB, the UvrA molecules dissociate.</text>
</comment>
<dbReference type="InterPro" id="IPR003439">
    <property type="entry name" value="ABC_transporter-like_ATP-bd"/>
</dbReference>
<dbReference type="Gene3D" id="1.20.1580.10">
    <property type="entry name" value="ABC transporter ATPase like domain"/>
    <property type="match status" value="2"/>
</dbReference>
<dbReference type="Gene3D" id="3.30.1490.20">
    <property type="entry name" value="ATP-grasp fold, A domain"/>
    <property type="match status" value="1"/>
</dbReference>
<dbReference type="CDD" id="cd03271">
    <property type="entry name" value="ABC_UvrA_II"/>
    <property type="match status" value="1"/>
</dbReference>
<dbReference type="PANTHER" id="PTHR43152:SF3">
    <property type="entry name" value="UVRABC SYSTEM PROTEIN A"/>
    <property type="match status" value="1"/>
</dbReference>
<evidence type="ECO:0000256" key="6">
    <source>
        <dbReference type="ARBA" id="ARBA00022763"/>
    </source>
</evidence>
<dbReference type="GO" id="GO:0009432">
    <property type="term" value="P:SOS response"/>
    <property type="evidence" value="ECO:0007669"/>
    <property type="project" value="UniProtKB-UniRule"/>
</dbReference>
<organism evidence="19 20">
    <name type="scientific">Sphaerochaeta pleomorpha (strain ATCC BAA-1885 / DSM 22778 / Grapes)</name>
    <dbReference type="NCBI Taxonomy" id="158190"/>
    <lineage>
        <taxon>Bacteria</taxon>
        <taxon>Pseudomonadati</taxon>
        <taxon>Spirochaetota</taxon>
        <taxon>Spirochaetia</taxon>
        <taxon>Spirochaetales</taxon>
        <taxon>Sphaerochaetaceae</taxon>
        <taxon>Sphaerochaeta</taxon>
    </lineage>
</organism>
<protein>
    <recommendedName>
        <fullName evidence="15 17">UvrABC system protein A</fullName>
        <shortName evidence="17">UvrA protein</shortName>
    </recommendedName>
    <alternativeName>
        <fullName evidence="16 17">Excinuclease ABC subunit A</fullName>
    </alternativeName>
</protein>
<keyword evidence="7 17" id="KW-0228">DNA excision</keyword>